<sequence length="402" mass="45500">MKAGSICDLMLFFLTALLCLNAFQSIYKVTLNNPDTNCSLQCDCPLSSNQTTDLQSSTSSAYEVSSSAINFVPPGSSSFSLDHYTASGRRTTLTRLGTDLATLSLKDSCPPESLMLKDWTNIRPVHSSCPAVFIIGARKGGTTSLYQYLSHHPDFEGIHLEDGPSAGETFHFSARYSTENWKTYASRFPKASVMTGDASVGNFINCNVPSRLFESCGNFSKVLILLRNPINRYVSNFLMRARFKKKHYSNNTGLSTVINLEIDSFYNTLLKKGVSLSLSPDKWEQFQCLYKPAENMLFEGLYYIHLMNWLCNYPGSNMLIINSEEFYKNTTFILQQVYQFLGLSPLSESSRELVTSFIFNKGGNRLLPHQMLLPNDRKKLSHIFRPFNNELFKLLEWNDVSW</sequence>
<dbReference type="RefSeq" id="XP_019849640.1">
    <property type="nucleotide sequence ID" value="XM_019994081.1"/>
</dbReference>
<dbReference type="GeneID" id="109580665"/>
<feature type="chain" id="PRO_5042968132" description="Sulfotransferase domain-containing protein" evidence="5">
    <location>
        <begin position="23"/>
        <end position="402"/>
    </location>
</feature>
<protein>
    <recommendedName>
        <fullName evidence="6">Sulfotransferase domain-containing protein</fullName>
    </recommendedName>
</protein>
<dbReference type="InterPro" id="IPR037359">
    <property type="entry name" value="NST/OST"/>
</dbReference>
<dbReference type="InterPro" id="IPR000863">
    <property type="entry name" value="Sulfotransferase_dom"/>
</dbReference>
<reference evidence="7" key="2">
    <citation type="submission" date="2024-06" db="UniProtKB">
        <authorList>
            <consortium name="EnsemblMetazoa"/>
        </authorList>
    </citation>
    <scope>IDENTIFICATION</scope>
</reference>
<dbReference type="PANTHER" id="PTHR10605">
    <property type="entry name" value="HEPARAN SULFATE SULFOTRANSFERASE"/>
    <property type="match status" value="1"/>
</dbReference>
<keyword evidence="5" id="KW-0732">Signal</keyword>
<reference evidence="8" key="1">
    <citation type="journal article" date="2010" name="Nature">
        <title>The Amphimedon queenslandica genome and the evolution of animal complexity.</title>
        <authorList>
            <person name="Srivastava M."/>
            <person name="Simakov O."/>
            <person name="Chapman J."/>
            <person name="Fahey B."/>
            <person name="Gauthier M.E."/>
            <person name="Mitros T."/>
            <person name="Richards G.S."/>
            <person name="Conaco C."/>
            <person name="Dacre M."/>
            <person name="Hellsten U."/>
            <person name="Larroux C."/>
            <person name="Putnam N.H."/>
            <person name="Stanke M."/>
            <person name="Adamska M."/>
            <person name="Darling A."/>
            <person name="Degnan S.M."/>
            <person name="Oakley T.H."/>
            <person name="Plachetzki D.C."/>
            <person name="Zhai Y."/>
            <person name="Adamski M."/>
            <person name="Calcino A."/>
            <person name="Cummins S.F."/>
            <person name="Goodstein D.M."/>
            <person name="Harris C."/>
            <person name="Jackson D.J."/>
            <person name="Leys S.P."/>
            <person name="Shu S."/>
            <person name="Woodcroft B.J."/>
            <person name="Vervoort M."/>
            <person name="Kosik K.S."/>
            <person name="Manning G."/>
            <person name="Degnan B.M."/>
            <person name="Rokhsar D.S."/>
        </authorList>
    </citation>
    <scope>NUCLEOTIDE SEQUENCE [LARGE SCALE GENOMIC DNA]</scope>
</reference>
<feature type="binding site" evidence="4">
    <location>
        <position position="235"/>
    </location>
    <ligand>
        <name>3'-phosphoadenylyl sulfate</name>
        <dbReference type="ChEBI" id="CHEBI:58339"/>
    </ligand>
</feature>
<organism evidence="7 8">
    <name type="scientific">Amphimedon queenslandica</name>
    <name type="common">Sponge</name>
    <dbReference type="NCBI Taxonomy" id="400682"/>
    <lineage>
        <taxon>Eukaryota</taxon>
        <taxon>Metazoa</taxon>
        <taxon>Porifera</taxon>
        <taxon>Demospongiae</taxon>
        <taxon>Heteroscleromorpha</taxon>
        <taxon>Haplosclerida</taxon>
        <taxon>Niphatidae</taxon>
        <taxon>Amphimedon</taxon>
    </lineage>
</organism>
<name>A0AAN0IXZ0_AMPQE</name>
<keyword evidence="1" id="KW-0808">Transferase</keyword>
<evidence type="ECO:0000259" key="6">
    <source>
        <dbReference type="Pfam" id="PF00685"/>
    </source>
</evidence>
<evidence type="ECO:0000313" key="7">
    <source>
        <dbReference type="EnsemblMetazoa" id="XP_019849640.1"/>
    </source>
</evidence>
<dbReference type="AlphaFoldDB" id="A0AAN0IXZ0"/>
<dbReference type="KEGG" id="aqu:109580665"/>
<dbReference type="PANTHER" id="PTHR10605:SF56">
    <property type="entry name" value="BIFUNCTIONAL HEPARAN SULFATE N-DEACETYLASE_N-SULFOTRANSFERASE"/>
    <property type="match status" value="1"/>
</dbReference>
<evidence type="ECO:0000256" key="3">
    <source>
        <dbReference type="PIRSR" id="PIRSR637359-1"/>
    </source>
</evidence>
<evidence type="ECO:0000256" key="2">
    <source>
        <dbReference type="ARBA" id="ARBA00023180"/>
    </source>
</evidence>
<feature type="domain" description="Sulfotransferase" evidence="6">
    <location>
        <begin position="131"/>
        <end position="361"/>
    </location>
</feature>
<dbReference type="GO" id="GO:0008146">
    <property type="term" value="F:sulfotransferase activity"/>
    <property type="evidence" value="ECO:0007669"/>
    <property type="project" value="InterPro"/>
</dbReference>
<dbReference type="InterPro" id="IPR027417">
    <property type="entry name" value="P-loop_NTPase"/>
</dbReference>
<dbReference type="SUPFAM" id="SSF52540">
    <property type="entry name" value="P-loop containing nucleoside triphosphate hydrolases"/>
    <property type="match status" value="1"/>
</dbReference>
<evidence type="ECO:0000256" key="4">
    <source>
        <dbReference type="PIRSR" id="PIRSR637359-2"/>
    </source>
</evidence>
<dbReference type="Gene3D" id="3.40.50.300">
    <property type="entry name" value="P-loop containing nucleotide triphosphate hydrolases"/>
    <property type="match status" value="1"/>
</dbReference>
<feature type="binding site" evidence="4">
    <location>
        <position position="227"/>
    </location>
    <ligand>
        <name>3'-phosphoadenylyl sulfate</name>
        <dbReference type="ChEBI" id="CHEBI:58339"/>
    </ligand>
</feature>
<dbReference type="Proteomes" id="UP000007879">
    <property type="component" value="Unassembled WGS sequence"/>
</dbReference>
<dbReference type="EnsemblMetazoa" id="XM_019994081.1">
    <property type="protein sequence ID" value="XP_019849640.1"/>
    <property type="gene ID" value="LOC109580665"/>
</dbReference>
<dbReference type="Pfam" id="PF00685">
    <property type="entry name" value="Sulfotransfer_1"/>
    <property type="match status" value="1"/>
</dbReference>
<evidence type="ECO:0000256" key="5">
    <source>
        <dbReference type="SAM" id="SignalP"/>
    </source>
</evidence>
<proteinExistence type="predicted"/>
<accession>A0AAN0IXZ0</accession>
<feature type="active site" description="For sulfotransferase activity" evidence="3">
    <location>
        <position position="139"/>
    </location>
</feature>
<evidence type="ECO:0000256" key="1">
    <source>
        <dbReference type="ARBA" id="ARBA00022679"/>
    </source>
</evidence>
<keyword evidence="8" id="KW-1185">Reference proteome</keyword>
<evidence type="ECO:0000313" key="8">
    <source>
        <dbReference type="Proteomes" id="UP000007879"/>
    </source>
</evidence>
<keyword evidence="2" id="KW-0325">Glycoprotein</keyword>
<feature type="signal peptide" evidence="5">
    <location>
        <begin position="1"/>
        <end position="22"/>
    </location>
</feature>